<dbReference type="EMBL" id="JBFXLT010000042">
    <property type="protein sequence ID" value="KAL2813138.1"/>
    <property type="molecule type" value="Genomic_DNA"/>
</dbReference>
<feature type="compositionally biased region" description="Basic and acidic residues" evidence="1">
    <location>
        <begin position="571"/>
        <end position="593"/>
    </location>
</feature>
<keyword evidence="3" id="KW-1185">Reference proteome</keyword>
<feature type="region of interest" description="Disordered" evidence="1">
    <location>
        <begin position="567"/>
        <end position="594"/>
    </location>
</feature>
<evidence type="ECO:0000313" key="3">
    <source>
        <dbReference type="Proteomes" id="UP001610334"/>
    </source>
</evidence>
<comment type="caution">
    <text evidence="2">The sequence shown here is derived from an EMBL/GenBank/DDBJ whole genome shotgun (WGS) entry which is preliminary data.</text>
</comment>
<evidence type="ECO:0008006" key="4">
    <source>
        <dbReference type="Google" id="ProtNLM"/>
    </source>
</evidence>
<accession>A0ABR4HCD4</accession>
<proteinExistence type="predicted"/>
<protein>
    <recommendedName>
        <fullName evidence="4">F-box domain-containing protein</fullName>
    </recommendedName>
</protein>
<evidence type="ECO:0000256" key="1">
    <source>
        <dbReference type="SAM" id="MobiDB-lite"/>
    </source>
</evidence>
<dbReference type="Proteomes" id="UP001610334">
    <property type="component" value="Unassembled WGS sequence"/>
</dbReference>
<gene>
    <name evidence="2" type="ORF">BJX63DRAFT_421433</name>
</gene>
<sequence>MPSTVALSLQSLPNELLDEIILLLSTPPPSSYRLHRPPSLNITKSGNRDLKNLSLTCSRLLDLVRPRLVSHTYLELRDLDKYLAFVSSDLYRYVISVVVNGDAVSDDYEGFGPLWWQRLLQSVRPLRFTIIAPPSFIKGMLGMQIPEEHGWAFEIQLQLLQLECEGRAPTSAPAPALQVKEQPNLLDFLPWSCMLFNESSSLKAYNHYEYFLYQVPSLFHRWSSSASAQSSLKQPHLSLTLENLTSFTYVAVFPFYNHVQLVLDAVELMTNLRSLSMQLGPSRDDRVTELEQRGSMDPSDPWMELATGYSLIAHAVRDLGRTSCLSVFTACDYEVEAVRTELDVILGDILHDSPWTHNGYGTWTKNTTQNTNMERARVTAMPFTTTYNIEPAGPVLACSLLQSSASFKSDIGDDLASRAVDPEPTPSWNLELDIARGLHSRSNNNIFQSGTVIGFSRLRRRSLNDDGDDEFVGELPRYLLTNWLRRPPPTDTTPAPPNRAFIIHPANLAVFSPEKLLASLLSSQQPPLSRVQAIAHLDSVQLFPVFDFAAAVQAINEVSDILQKTWGARQPQKDHDHDAELGNEDRHNDESDANRSTTLIVAGLDTLTEAVIRASNAVRGTAVLISALRTLTLLSRMHRSYLSIVLVNTSGVGPVVHDDGGGGGRPQQGYQVQDDGVQSMFSTSNTPIFPSLMMRTLDRGIDTHLLVSNRGRVLVVEVIKDRVGCGVGKWCAWNSKR</sequence>
<reference evidence="2 3" key="1">
    <citation type="submission" date="2024-07" db="EMBL/GenBank/DDBJ databases">
        <title>Section-level genome sequencing and comparative genomics of Aspergillus sections Usti and Cavernicolus.</title>
        <authorList>
            <consortium name="Lawrence Berkeley National Laboratory"/>
            <person name="Nybo J.L."/>
            <person name="Vesth T.C."/>
            <person name="Theobald S."/>
            <person name="Frisvad J.C."/>
            <person name="Larsen T.O."/>
            <person name="Kjaerboelling I."/>
            <person name="Rothschild-Mancinelli K."/>
            <person name="Lyhne E.K."/>
            <person name="Kogle M.E."/>
            <person name="Barry K."/>
            <person name="Clum A."/>
            <person name="Na H."/>
            <person name="Ledsgaard L."/>
            <person name="Lin J."/>
            <person name="Lipzen A."/>
            <person name="Kuo A."/>
            <person name="Riley R."/>
            <person name="Mondo S."/>
            <person name="Labutti K."/>
            <person name="Haridas S."/>
            <person name="Pangalinan J."/>
            <person name="Salamov A.A."/>
            <person name="Simmons B.A."/>
            <person name="Magnuson J.K."/>
            <person name="Chen J."/>
            <person name="Drula E."/>
            <person name="Henrissat B."/>
            <person name="Wiebenga A."/>
            <person name="Lubbers R.J."/>
            <person name="Gomes A.C."/>
            <person name="Makela M.R."/>
            <person name="Stajich J."/>
            <person name="Grigoriev I.V."/>
            <person name="Mortensen U.H."/>
            <person name="De Vries R.P."/>
            <person name="Baker S.E."/>
            <person name="Andersen M.R."/>
        </authorList>
    </citation>
    <scope>NUCLEOTIDE SEQUENCE [LARGE SCALE GENOMIC DNA]</scope>
    <source>
        <strain evidence="2 3">CBS 588.65</strain>
    </source>
</reference>
<name>A0ABR4HCD4_9EURO</name>
<evidence type="ECO:0000313" key="2">
    <source>
        <dbReference type="EMBL" id="KAL2813138.1"/>
    </source>
</evidence>
<organism evidence="2 3">
    <name type="scientific">Aspergillus granulosus</name>
    <dbReference type="NCBI Taxonomy" id="176169"/>
    <lineage>
        <taxon>Eukaryota</taxon>
        <taxon>Fungi</taxon>
        <taxon>Dikarya</taxon>
        <taxon>Ascomycota</taxon>
        <taxon>Pezizomycotina</taxon>
        <taxon>Eurotiomycetes</taxon>
        <taxon>Eurotiomycetidae</taxon>
        <taxon>Eurotiales</taxon>
        <taxon>Aspergillaceae</taxon>
        <taxon>Aspergillus</taxon>
        <taxon>Aspergillus subgen. Nidulantes</taxon>
    </lineage>
</organism>